<keyword evidence="2" id="KW-1185">Reference proteome</keyword>
<dbReference type="AlphaFoldDB" id="A0A1R3HJ03"/>
<dbReference type="Proteomes" id="UP000188268">
    <property type="component" value="Unassembled WGS sequence"/>
</dbReference>
<dbReference type="EMBL" id="AWWV01011818">
    <property type="protein sequence ID" value="OMO70329.1"/>
    <property type="molecule type" value="Genomic_DNA"/>
</dbReference>
<protein>
    <submittedName>
        <fullName evidence="1">Uncharacterized protein</fullName>
    </submittedName>
</protein>
<organism evidence="1 2">
    <name type="scientific">Corchorus capsularis</name>
    <name type="common">Jute</name>
    <dbReference type="NCBI Taxonomy" id="210143"/>
    <lineage>
        <taxon>Eukaryota</taxon>
        <taxon>Viridiplantae</taxon>
        <taxon>Streptophyta</taxon>
        <taxon>Embryophyta</taxon>
        <taxon>Tracheophyta</taxon>
        <taxon>Spermatophyta</taxon>
        <taxon>Magnoliopsida</taxon>
        <taxon>eudicotyledons</taxon>
        <taxon>Gunneridae</taxon>
        <taxon>Pentapetalae</taxon>
        <taxon>rosids</taxon>
        <taxon>malvids</taxon>
        <taxon>Malvales</taxon>
        <taxon>Malvaceae</taxon>
        <taxon>Grewioideae</taxon>
        <taxon>Apeibeae</taxon>
        <taxon>Corchorus</taxon>
    </lineage>
</organism>
<dbReference type="OrthoDB" id="8062037at2759"/>
<proteinExistence type="predicted"/>
<evidence type="ECO:0000313" key="1">
    <source>
        <dbReference type="EMBL" id="OMO70329.1"/>
    </source>
</evidence>
<comment type="caution">
    <text evidence="1">The sequence shown here is derived from an EMBL/GenBank/DDBJ whole genome shotgun (WGS) entry which is preliminary data.</text>
</comment>
<reference evidence="1 2" key="1">
    <citation type="submission" date="2013-09" db="EMBL/GenBank/DDBJ databases">
        <title>Corchorus capsularis genome sequencing.</title>
        <authorList>
            <person name="Alam M."/>
            <person name="Haque M.S."/>
            <person name="Islam M.S."/>
            <person name="Emdad E.M."/>
            <person name="Islam M.M."/>
            <person name="Ahmed B."/>
            <person name="Halim A."/>
            <person name="Hossen Q.M.M."/>
            <person name="Hossain M.Z."/>
            <person name="Ahmed R."/>
            <person name="Khan M.M."/>
            <person name="Islam R."/>
            <person name="Rashid M.M."/>
            <person name="Khan S.A."/>
            <person name="Rahman M.S."/>
            <person name="Alam M."/>
        </authorList>
    </citation>
    <scope>NUCLEOTIDE SEQUENCE [LARGE SCALE GENOMIC DNA]</scope>
    <source>
        <strain evidence="2">cv. CVL-1</strain>
        <tissue evidence="1">Whole seedling</tissue>
    </source>
</reference>
<sequence>MTETKNKCKMSLVLELRKGAEFEVIITLKEVKHSCGNSRHLEVLKKTYQNYDKQRNMILSRRMSSLVKELQNVDSCITVVEFDASNYDEEELCAICLETLRCGYIVTLGKEKQSRDDNRSDNHKPN</sequence>
<accession>A0A1R3HJ03</accession>
<evidence type="ECO:0000313" key="2">
    <source>
        <dbReference type="Proteomes" id="UP000188268"/>
    </source>
</evidence>
<dbReference type="Gramene" id="OMO70329">
    <property type="protein sequence ID" value="OMO70329"/>
    <property type="gene ID" value="CCACVL1_18989"/>
</dbReference>
<gene>
    <name evidence="1" type="ORF">CCACVL1_18989</name>
</gene>
<name>A0A1R3HJ03_COCAP</name>